<dbReference type="PANTHER" id="PTHR12911">
    <property type="entry name" value="SAD1/UNC-84-LIKE PROTEIN-RELATED"/>
    <property type="match status" value="1"/>
</dbReference>
<dbReference type="GO" id="GO:0034993">
    <property type="term" value="C:meiotic nuclear membrane microtubule tethering complex"/>
    <property type="evidence" value="ECO:0007669"/>
    <property type="project" value="TreeGrafter"/>
</dbReference>
<dbReference type="PROSITE" id="PS51469">
    <property type="entry name" value="SUN"/>
    <property type="match status" value="1"/>
</dbReference>
<reference evidence="7" key="1">
    <citation type="journal article" date="2015" name="BMC Genomics">
        <title>Genomic and transcriptomic analysis of the endophytic fungus Pestalotiopsis fici reveals its lifestyle and high potential for synthesis of natural products.</title>
        <authorList>
            <person name="Wang X."/>
            <person name="Zhang X."/>
            <person name="Liu L."/>
            <person name="Xiang M."/>
            <person name="Wang W."/>
            <person name="Sun X."/>
            <person name="Che Y."/>
            <person name="Guo L."/>
            <person name="Liu G."/>
            <person name="Guo L."/>
            <person name="Wang C."/>
            <person name="Yin W.B."/>
            <person name="Stadler M."/>
            <person name="Zhang X."/>
            <person name="Liu X."/>
        </authorList>
    </citation>
    <scope>NUCLEOTIDE SEQUENCE [LARGE SCALE GENOMIC DNA]</scope>
    <source>
        <strain evidence="7">W106-1 / CGMCC3.15140</strain>
    </source>
</reference>
<dbReference type="RefSeq" id="XP_007831567.1">
    <property type="nucleotide sequence ID" value="XM_007833376.1"/>
</dbReference>
<name>W3XA63_PESFW</name>
<dbReference type="PANTHER" id="PTHR12911:SF8">
    <property type="entry name" value="KLAROID PROTEIN-RELATED"/>
    <property type="match status" value="1"/>
</dbReference>
<evidence type="ECO:0000259" key="5">
    <source>
        <dbReference type="PROSITE" id="PS51469"/>
    </source>
</evidence>
<dbReference type="InterPro" id="IPR045119">
    <property type="entry name" value="SUN1-5"/>
</dbReference>
<dbReference type="EMBL" id="KI912111">
    <property type="protein sequence ID" value="ETS82919.1"/>
    <property type="molecule type" value="Genomic_DNA"/>
</dbReference>
<comment type="subcellular location">
    <subcellularLocation>
        <location evidence="1">Membrane</location>
    </subcellularLocation>
</comment>
<sequence length="456" mass="51046">MKEVFHRLESIDLDINKIHSTLDALKSGVRPDEDGRQVFWVNKDKNGLLVIPQDYYQAIKQQILKDKDLLKGVTRETWSPLINRLVAAGYLNDLPRGNHLTHEDLSDADINSAWNLWLRQNDAAIVKALGGPLEKSIANLSEKELKVLLAKHNVGDNDGKLVTREEFEELYQNEIKAGYSDKLRELVGQVNEFKDSLTELKAHPPQGLSADAIDKVVDAAVRKYTDALKIEAAAKSGSSAALSHLRSQVNYFSAGSGAIIYSGLTSPIWKSPKPAYKSKQFWDVSGYQPLPPSVALQPWEEEGDCFCAGPRRNGQGVGTANISISISRDIVPRFLVVEHILPGATLDPGARPRDMEIWAQYEDYDLRKTVGAWSQSRWPETYSEQTLPETFVKIAGFTYEEQKMGDGSQIHTLVSELSDMDAAANTYVIRALNNYGADHTCFYRLRLYGDERPRPE</sequence>
<evidence type="ECO:0000313" key="7">
    <source>
        <dbReference type="Proteomes" id="UP000030651"/>
    </source>
</evidence>
<evidence type="ECO:0000256" key="4">
    <source>
        <dbReference type="ARBA" id="ARBA00023136"/>
    </source>
</evidence>
<evidence type="ECO:0000256" key="2">
    <source>
        <dbReference type="ARBA" id="ARBA00022692"/>
    </source>
</evidence>
<evidence type="ECO:0000256" key="1">
    <source>
        <dbReference type="ARBA" id="ARBA00004370"/>
    </source>
</evidence>
<keyword evidence="3" id="KW-1133">Transmembrane helix</keyword>
<dbReference type="AlphaFoldDB" id="W3XA63"/>
<protein>
    <recommendedName>
        <fullName evidence="5">SUN domain-containing protein</fullName>
    </recommendedName>
</protein>
<dbReference type="Gene3D" id="2.60.120.260">
    <property type="entry name" value="Galactose-binding domain-like"/>
    <property type="match status" value="1"/>
</dbReference>
<organism evidence="6 7">
    <name type="scientific">Pestalotiopsis fici (strain W106-1 / CGMCC3.15140)</name>
    <dbReference type="NCBI Taxonomy" id="1229662"/>
    <lineage>
        <taxon>Eukaryota</taxon>
        <taxon>Fungi</taxon>
        <taxon>Dikarya</taxon>
        <taxon>Ascomycota</taxon>
        <taxon>Pezizomycotina</taxon>
        <taxon>Sordariomycetes</taxon>
        <taxon>Xylariomycetidae</taxon>
        <taxon>Amphisphaeriales</taxon>
        <taxon>Sporocadaceae</taxon>
        <taxon>Pestalotiopsis</taxon>
    </lineage>
</organism>
<dbReference type="InterPro" id="IPR012919">
    <property type="entry name" value="SUN_dom"/>
</dbReference>
<keyword evidence="7" id="KW-1185">Reference proteome</keyword>
<dbReference type="STRING" id="1229662.W3XA63"/>
<dbReference type="OMA" id="HITIRAV"/>
<evidence type="ECO:0000256" key="3">
    <source>
        <dbReference type="ARBA" id="ARBA00022989"/>
    </source>
</evidence>
<dbReference type="InParanoid" id="W3XA63"/>
<dbReference type="KEGG" id="pfy:PFICI_04795"/>
<dbReference type="GO" id="GO:0043495">
    <property type="term" value="F:protein-membrane adaptor activity"/>
    <property type="evidence" value="ECO:0007669"/>
    <property type="project" value="TreeGrafter"/>
</dbReference>
<evidence type="ECO:0000313" key="6">
    <source>
        <dbReference type="EMBL" id="ETS82919.1"/>
    </source>
</evidence>
<proteinExistence type="predicted"/>
<dbReference type="HOGENOM" id="CLU_027808_0_0_1"/>
<dbReference type="GeneID" id="19269808"/>
<keyword evidence="4" id="KW-0472">Membrane</keyword>
<keyword evidence="2" id="KW-0812">Transmembrane</keyword>
<gene>
    <name evidence="6" type="ORF">PFICI_04795</name>
</gene>
<dbReference type="Proteomes" id="UP000030651">
    <property type="component" value="Unassembled WGS sequence"/>
</dbReference>
<accession>W3XA63</accession>
<feature type="domain" description="SUN" evidence="5">
    <location>
        <begin position="257"/>
        <end position="452"/>
    </location>
</feature>
<dbReference type="eggNOG" id="ENOG502SU65">
    <property type="taxonomic scope" value="Eukaryota"/>
</dbReference>
<dbReference type="OrthoDB" id="342281at2759"/>